<dbReference type="SUPFAM" id="SSF52200">
    <property type="entry name" value="Toll/Interleukin receptor TIR domain"/>
    <property type="match status" value="1"/>
</dbReference>
<dbReference type="FunFam" id="3.40.50.10140:FF:000007">
    <property type="entry name" value="Disease resistance protein (TIR-NBS-LRR class)"/>
    <property type="match status" value="1"/>
</dbReference>
<gene>
    <name evidence="6" type="ORF">RJ640_005752</name>
</gene>
<keyword evidence="2" id="KW-0378">Hydrolase</keyword>
<comment type="caution">
    <text evidence="6">The sequence shown here is derived from an EMBL/GenBank/DDBJ whole genome shotgun (WGS) entry which is preliminary data.</text>
</comment>
<dbReference type="GO" id="GO:0007165">
    <property type="term" value="P:signal transduction"/>
    <property type="evidence" value="ECO:0007669"/>
    <property type="project" value="InterPro"/>
</dbReference>
<evidence type="ECO:0000256" key="4">
    <source>
        <dbReference type="ARBA" id="ARBA00047304"/>
    </source>
</evidence>
<keyword evidence="3" id="KW-0520">NAD</keyword>
<organism evidence="6 7">
    <name type="scientific">Escallonia rubra</name>
    <dbReference type="NCBI Taxonomy" id="112253"/>
    <lineage>
        <taxon>Eukaryota</taxon>
        <taxon>Viridiplantae</taxon>
        <taxon>Streptophyta</taxon>
        <taxon>Embryophyta</taxon>
        <taxon>Tracheophyta</taxon>
        <taxon>Spermatophyta</taxon>
        <taxon>Magnoliopsida</taxon>
        <taxon>eudicotyledons</taxon>
        <taxon>Gunneridae</taxon>
        <taxon>Pentapetalae</taxon>
        <taxon>asterids</taxon>
        <taxon>campanulids</taxon>
        <taxon>Escalloniales</taxon>
        <taxon>Escalloniaceae</taxon>
        <taxon>Escallonia</taxon>
    </lineage>
</organism>
<evidence type="ECO:0000259" key="5">
    <source>
        <dbReference type="PROSITE" id="PS50104"/>
    </source>
</evidence>
<dbReference type="InterPro" id="IPR025886">
    <property type="entry name" value="PP2-like"/>
</dbReference>
<proteinExistence type="predicted"/>
<protein>
    <recommendedName>
        <fullName evidence="1">ADP-ribosyl cyclase/cyclic ADP-ribose hydrolase</fullName>
        <ecNumber evidence="1">3.2.2.6</ecNumber>
    </recommendedName>
</protein>
<dbReference type="Pfam" id="PF01582">
    <property type="entry name" value="TIR"/>
    <property type="match status" value="1"/>
</dbReference>
<evidence type="ECO:0000256" key="3">
    <source>
        <dbReference type="ARBA" id="ARBA00023027"/>
    </source>
</evidence>
<dbReference type="PANTHER" id="PTHR32009">
    <property type="entry name" value="TMV RESISTANCE PROTEIN N-LIKE"/>
    <property type="match status" value="1"/>
</dbReference>
<dbReference type="EC" id="3.2.2.6" evidence="1"/>
<dbReference type="Gene3D" id="3.40.50.10140">
    <property type="entry name" value="Toll/interleukin-1 receptor homology (TIR) domain"/>
    <property type="match status" value="1"/>
</dbReference>
<dbReference type="GO" id="GO:0061809">
    <property type="term" value="F:NAD+ nucleosidase activity, cyclic ADP-ribose generating"/>
    <property type="evidence" value="ECO:0007669"/>
    <property type="project" value="UniProtKB-EC"/>
</dbReference>
<comment type="catalytic activity">
    <reaction evidence="4">
        <text>NAD(+) + H2O = ADP-D-ribose + nicotinamide + H(+)</text>
        <dbReference type="Rhea" id="RHEA:16301"/>
        <dbReference type="ChEBI" id="CHEBI:15377"/>
        <dbReference type="ChEBI" id="CHEBI:15378"/>
        <dbReference type="ChEBI" id="CHEBI:17154"/>
        <dbReference type="ChEBI" id="CHEBI:57540"/>
        <dbReference type="ChEBI" id="CHEBI:57967"/>
        <dbReference type="EC" id="3.2.2.6"/>
    </reaction>
    <physiologicalReaction direction="left-to-right" evidence="4">
        <dbReference type="Rhea" id="RHEA:16302"/>
    </physiologicalReaction>
</comment>
<reference evidence="6" key="1">
    <citation type="submission" date="2022-12" db="EMBL/GenBank/DDBJ databases">
        <title>Draft genome assemblies for two species of Escallonia (Escalloniales).</title>
        <authorList>
            <person name="Chanderbali A."/>
            <person name="Dervinis C."/>
            <person name="Anghel I."/>
            <person name="Soltis D."/>
            <person name="Soltis P."/>
            <person name="Zapata F."/>
        </authorList>
    </citation>
    <scope>NUCLEOTIDE SEQUENCE</scope>
    <source>
        <strain evidence="6">UCBG92.1500</strain>
        <tissue evidence="6">Leaf</tissue>
    </source>
</reference>
<feature type="domain" description="TIR" evidence="5">
    <location>
        <begin position="10"/>
        <end position="145"/>
    </location>
</feature>
<evidence type="ECO:0000256" key="2">
    <source>
        <dbReference type="ARBA" id="ARBA00022801"/>
    </source>
</evidence>
<sequence>MAYSLPSSSSGYDVFLSFRGEDTRKNFVDHLHIRLCDQNIRTFKDDVNLRSGRDIAPELLEAIEESRFAIVVFSKNYANSTWCLDELVKIIQCKSLGLIVFPVFYDVEPTEVRNQKGSYAEAFAWYEEYSPDKVDIWRDALSEAASISGWDAYALYMGKEPCMLPAEELIIEWGSNADFWMWRTHPDSRFYSKVAYLVRINHLDIQGKLRTNELFANTTYGVFLVFKLATRYSGLQSAKATVTDGRVYDEASCTVYLTFECERRYRNEEVPTSRGDGWMEVKMGEFYNGEGHDREVVARVMQHSDFEKSGLIVGGIEFHPLD</sequence>
<dbReference type="Pfam" id="PF14299">
    <property type="entry name" value="PP2"/>
    <property type="match status" value="1"/>
</dbReference>
<dbReference type="InterPro" id="IPR000157">
    <property type="entry name" value="TIR_dom"/>
</dbReference>
<dbReference type="EMBL" id="JAVXUO010001198">
    <property type="protein sequence ID" value="KAK2984984.1"/>
    <property type="molecule type" value="Genomic_DNA"/>
</dbReference>
<dbReference type="Proteomes" id="UP001187471">
    <property type="component" value="Unassembled WGS sequence"/>
</dbReference>
<evidence type="ECO:0000313" key="7">
    <source>
        <dbReference type="Proteomes" id="UP001187471"/>
    </source>
</evidence>
<dbReference type="AlphaFoldDB" id="A0AA88RG97"/>
<accession>A0AA88RG97</accession>
<keyword evidence="7" id="KW-1185">Reference proteome</keyword>
<dbReference type="SMART" id="SM00255">
    <property type="entry name" value="TIR"/>
    <property type="match status" value="1"/>
</dbReference>
<dbReference type="PANTHER" id="PTHR32009:SF39">
    <property type="entry name" value="TIR DOMAIN-CONTAINING PROTEIN"/>
    <property type="match status" value="1"/>
</dbReference>
<dbReference type="PROSITE" id="PS50104">
    <property type="entry name" value="TIR"/>
    <property type="match status" value="1"/>
</dbReference>
<name>A0AA88RG97_9ASTE</name>
<dbReference type="InterPro" id="IPR035897">
    <property type="entry name" value="Toll_tir_struct_dom_sf"/>
</dbReference>
<evidence type="ECO:0000256" key="1">
    <source>
        <dbReference type="ARBA" id="ARBA00011982"/>
    </source>
</evidence>
<evidence type="ECO:0000313" key="6">
    <source>
        <dbReference type="EMBL" id="KAK2984984.1"/>
    </source>
</evidence>